<gene>
    <name evidence="1" type="ORF">LCGC14_0163230</name>
</gene>
<protein>
    <submittedName>
        <fullName evidence="1">Uncharacterized protein</fullName>
    </submittedName>
</protein>
<evidence type="ECO:0000313" key="1">
    <source>
        <dbReference type="EMBL" id="KKN96679.1"/>
    </source>
</evidence>
<organism evidence="1">
    <name type="scientific">marine sediment metagenome</name>
    <dbReference type="NCBI Taxonomy" id="412755"/>
    <lineage>
        <taxon>unclassified sequences</taxon>
        <taxon>metagenomes</taxon>
        <taxon>ecological metagenomes</taxon>
    </lineage>
</organism>
<proteinExistence type="predicted"/>
<name>A0A0F9UY76_9ZZZZ</name>
<dbReference type="AlphaFoldDB" id="A0A0F9UY76"/>
<reference evidence="1" key="1">
    <citation type="journal article" date="2015" name="Nature">
        <title>Complex archaea that bridge the gap between prokaryotes and eukaryotes.</title>
        <authorList>
            <person name="Spang A."/>
            <person name="Saw J.H."/>
            <person name="Jorgensen S.L."/>
            <person name="Zaremba-Niedzwiedzka K."/>
            <person name="Martijn J."/>
            <person name="Lind A.E."/>
            <person name="van Eijk R."/>
            <person name="Schleper C."/>
            <person name="Guy L."/>
            <person name="Ettema T.J."/>
        </authorList>
    </citation>
    <scope>NUCLEOTIDE SEQUENCE</scope>
</reference>
<dbReference type="EMBL" id="LAZR01000062">
    <property type="protein sequence ID" value="KKN96679.1"/>
    <property type="molecule type" value="Genomic_DNA"/>
</dbReference>
<comment type="caution">
    <text evidence="1">The sequence shown here is derived from an EMBL/GenBank/DDBJ whole genome shotgun (WGS) entry which is preliminary data.</text>
</comment>
<accession>A0A0F9UY76</accession>
<sequence length="171" mass="19714">MTEPIVLDHDELVRRAIKWLTIQHCKAVASEFPMHAGEEPDAFGWLGNGWSILVECKATKGDFYSDRRKKYRNPGFGVGQERWYMCQPGVLEAEDVEKHGWGLLYCTPKNIRKICLPPKTMTVPASKSPERRVFDESVRKREMGALVRLIRRAQIKGFDWKWGPNLSKLPT</sequence>